<sequence length="154" mass="17516">MGNVIGNSEDFALMLVCVTLARDIECFQIKIERTPSFQLCSREESWPQSKEIRGRHHQRIESFSAERRIEGVVHRTNPKLVVPVMGRHELSSCVRRNGSIQGPFRHKERAIIGFDFVERIVRCHLLKEGCLSLSLAPHGITISVAMLSSAKPRR</sequence>
<evidence type="ECO:0000313" key="1">
    <source>
        <dbReference type="EMBL" id="XKQ41268.1"/>
    </source>
</evidence>
<evidence type="ECO:0000313" key="2">
    <source>
        <dbReference type="Proteomes" id="UP000076193"/>
    </source>
</evidence>
<accession>A0ACD5F7T5</accession>
<proteinExistence type="predicted"/>
<dbReference type="Proteomes" id="UP000076193">
    <property type="component" value="Chromosome"/>
</dbReference>
<dbReference type="EMBL" id="CP171844">
    <property type="protein sequence ID" value="XKQ41268.1"/>
    <property type="molecule type" value="Genomic_DNA"/>
</dbReference>
<name>A0ACD5F7T5_RHILE</name>
<protein>
    <submittedName>
        <fullName evidence="1">Uncharacterized protein</fullName>
    </submittedName>
</protein>
<gene>
    <name evidence="1" type="ORF">A4A59_005095</name>
</gene>
<organism evidence="1 2">
    <name type="scientific">Rhizobium leguminosarum</name>
    <dbReference type="NCBI Taxonomy" id="384"/>
    <lineage>
        <taxon>Bacteria</taxon>
        <taxon>Pseudomonadati</taxon>
        <taxon>Pseudomonadota</taxon>
        <taxon>Alphaproteobacteria</taxon>
        <taxon>Hyphomicrobiales</taxon>
        <taxon>Rhizobiaceae</taxon>
        <taxon>Rhizobium/Agrobacterium group</taxon>
        <taxon>Rhizobium</taxon>
    </lineage>
</organism>
<reference evidence="1" key="1">
    <citation type="submission" date="2024-10" db="EMBL/GenBank/DDBJ databases">
        <title>Strain of Rhizobium-related bacteria isolated fromm roots of Vavilovia formosa.</title>
        <authorList>
            <person name="Kimeklis A."/>
            <person name="Afonin A."/>
        </authorList>
    </citation>
    <scope>NUCLEOTIDE SEQUENCE</scope>
    <source>
        <strain evidence="1">Vaf12</strain>
    </source>
</reference>